<protein>
    <submittedName>
        <fullName evidence="1">Uncharacterized protein</fullName>
    </submittedName>
</protein>
<name>A0A6J7XD55_9CAUD</name>
<proteinExistence type="predicted"/>
<gene>
    <name evidence="1" type="ORF">UFOVP1544_21</name>
</gene>
<accession>A0A6J7XD55</accession>
<sequence length="176" mass="19093">MNIHEGGLTDYLPYDIIRCMNLAITSEDIQDVSVKDEGELLTYPPLTQAEDTFALAVIECGGNINSAYKMTFGADSPFPLARGKELLSKPQIALRIKEITDKIQDASLISMGAHLYELADIRDLAKTSGQLKVALSAERARGEVVGLYDDFASGGKNNTGPANIQINLVSKFDVNI</sequence>
<dbReference type="EMBL" id="LR798396">
    <property type="protein sequence ID" value="CAB5228721.1"/>
    <property type="molecule type" value="Genomic_DNA"/>
</dbReference>
<evidence type="ECO:0000313" key="1">
    <source>
        <dbReference type="EMBL" id="CAB5228721.1"/>
    </source>
</evidence>
<organism evidence="1">
    <name type="scientific">uncultured Caudovirales phage</name>
    <dbReference type="NCBI Taxonomy" id="2100421"/>
    <lineage>
        <taxon>Viruses</taxon>
        <taxon>Duplodnaviria</taxon>
        <taxon>Heunggongvirae</taxon>
        <taxon>Uroviricota</taxon>
        <taxon>Caudoviricetes</taxon>
        <taxon>Peduoviridae</taxon>
        <taxon>Maltschvirus</taxon>
        <taxon>Maltschvirus maltsch</taxon>
    </lineage>
</organism>
<reference evidence="1" key="1">
    <citation type="submission" date="2020-05" db="EMBL/GenBank/DDBJ databases">
        <authorList>
            <person name="Chiriac C."/>
            <person name="Salcher M."/>
            <person name="Ghai R."/>
            <person name="Kavagutti S V."/>
        </authorList>
    </citation>
    <scope>NUCLEOTIDE SEQUENCE</scope>
</reference>